<evidence type="ECO:0000313" key="2">
    <source>
        <dbReference type="Proteomes" id="UP000027002"/>
    </source>
</evidence>
<protein>
    <submittedName>
        <fullName evidence="1">Uncharacterized protein</fullName>
    </submittedName>
</protein>
<dbReference type="RefSeq" id="XP_042998242.1">
    <property type="nucleotide sequence ID" value="XM_043142308.1"/>
</dbReference>
<evidence type="ECO:0000313" key="1">
    <source>
        <dbReference type="EMBL" id="QUC20569.1"/>
    </source>
</evidence>
<dbReference type="Proteomes" id="UP000027002">
    <property type="component" value="Chromosome 4"/>
</dbReference>
<proteinExistence type="predicted"/>
<dbReference type="GeneID" id="66065588"/>
<dbReference type="EMBL" id="CP072756">
    <property type="protein sequence ID" value="QUC20569.1"/>
    <property type="molecule type" value="Genomic_DNA"/>
</dbReference>
<dbReference type="AlphaFoldDB" id="A0A8E5HS00"/>
<keyword evidence="2" id="KW-1185">Reference proteome</keyword>
<name>A0A8E5HS00_USTVR</name>
<reference evidence="1" key="1">
    <citation type="submission" date="2020-03" db="EMBL/GenBank/DDBJ databases">
        <title>A mixture of massive structural variations and highly conserved coding sequences in Ustilaginoidea virens genome.</title>
        <authorList>
            <person name="Zhang K."/>
            <person name="Zhao Z."/>
            <person name="Zhang Z."/>
            <person name="Li Y."/>
            <person name="Hsiang T."/>
            <person name="Sun W."/>
        </authorList>
    </citation>
    <scope>NUCLEOTIDE SEQUENCE</scope>
    <source>
        <strain evidence="1">UV-8b</strain>
    </source>
</reference>
<accession>A0A8E5HS00</accession>
<organism evidence="1 2">
    <name type="scientific">Ustilaginoidea virens</name>
    <name type="common">Rice false smut fungus</name>
    <name type="synonym">Villosiclava virens</name>
    <dbReference type="NCBI Taxonomy" id="1159556"/>
    <lineage>
        <taxon>Eukaryota</taxon>
        <taxon>Fungi</taxon>
        <taxon>Dikarya</taxon>
        <taxon>Ascomycota</taxon>
        <taxon>Pezizomycotina</taxon>
        <taxon>Sordariomycetes</taxon>
        <taxon>Hypocreomycetidae</taxon>
        <taxon>Hypocreales</taxon>
        <taxon>Clavicipitaceae</taxon>
        <taxon>Ustilaginoidea</taxon>
    </lineage>
</organism>
<dbReference type="KEGG" id="uvi:66065588"/>
<sequence>MTSSPAFILTSPDDWENCGNTITCRYRYTDGTFHRWPGKRCQGSRGGGGDGIGIANGIVGCRYASGT</sequence>
<gene>
    <name evidence="1" type="ORF">UV8b_04810</name>
</gene>